<evidence type="ECO:0000313" key="3">
    <source>
        <dbReference type="EMBL" id="GHA19805.1"/>
    </source>
</evidence>
<reference evidence="3" key="1">
    <citation type="journal article" date="2014" name="Int. J. Syst. Evol. Microbiol.">
        <title>Complete genome sequence of Corynebacterium casei LMG S-19264T (=DSM 44701T), isolated from a smear-ripened cheese.</title>
        <authorList>
            <consortium name="US DOE Joint Genome Institute (JGI-PGF)"/>
            <person name="Walter F."/>
            <person name="Albersmeier A."/>
            <person name="Kalinowski J."/>
            <person name="Ruckert C."/>
        </authorList>
    </citation>
    <scope>NUCLEOTIDE SEQUENCE</scope>
    <source>
        <strain evidence="3">KCTC 12711</strain>
    </source>
</reference>
<feature type="signal peptide" evidence="1">
    <location>
        <begin position="1"/>
        <end position="24"/>
    </location>
</feature>
<name>A0A918S1X6_9GAMM</name>
<evidence type="ECO:0000256" key="1">
    <source>
        <dbReference type="SAM" id="SignalP"/>
    </source>
</evidence>
<dbReference type="AlphaFoldDB" id="A0A918S1X6"/>
<feature type="domain" description="DUF4097" evidence="2">
    <location>
        <begin position="41"/>
        <end position="148"/>
    </location>
</feature>
<gene>
    <name evidence="3" type="ORF">GCM10008090_31910</name>
</gene>
<dbReference type="RefSeq" id="WP_189402710.1">
    <property type="nucleotide sequence ID" value="NZ_BMXA01000008.1"/>
</dbReference>
<protein>
    <recommendedName>
        <fullName evidence="2">DUF4097 domain-containing protein</fullName>
    </recommendedName>
</protein>
<evidence type="ECO:0000259" key="2">
    <source>
        <dbReference type="Pfam" id="PF13349"/>
    </source>
</evidence>
<dbReference type="Gene3D" id="2.160.20.120">
    <property type="match status" value="1"/>
</dbReference>
<dbReference type="EMBL" id="BMXA01000008">
    <property type="protein sequence ID" value="GHA19805.1"/>
    <property type="molecule type" value="Genomic_DNA"/>
</dbReference>
<dbReference type="Pfam" id="PF13349">
    <property type="entry name" value="DUF4097"/>
    <property type="match status" value="2"/>
</dbReference>
<reference evidence="3" key="2">
    <citation type="submission" date="2020-09" db="EMBL/GenBank/DDBJ databases">
        <authorList>
            <person name="Sun Q."/>
            <person name="Kim S."/>
        </authorList>
    </citation>
    <scope>NUCLEOTIDE SEQUENCE</scope>
    <source>
        <strain evidence="3">KCTC 12711</strain>
    </source>
</reference>
<dbReference type="PANTHER" id="PTHR34094:SF1">
    <property type="entry name" value="PROTEIN FAM185A"/>
    <property type="match status" value="1"/>
</dbReference>
<organism evidence="3 4">
    <name type="scientific">Arenicella chitinivorans</name>
    <dbReference type="NCBI Taxonomy" id="1329800"/>
    <lineage>
        <taxon>Bacteria</taxon>
        <taxon>Pseudomonadati</taxon>
        <taxon>Pseudomonadota</taxon>
        <taxon>Gammaproteobacteria</taxon>
        <taxon>Arenicellales</taxon>
        <taxon>Arenicellaceae</taxon>
        <taxon>Arenicella</taxon>
    </lineage>
</organism>
<evidence type="ECO:0000313" key="4">
    <source>
        <dbReference type="Proteomes" id="UP000614811"/>
    </source>
</evidence>
<keyword evidence="4" id="KW-1185">Reference proteome</keyword>
<proteinExistence type="predicted"/>
<accession>A0A918S1X6</accession>
<comment type="caution">
    <text evidence="3">The sequence shown here is derived from an EMBL/GenBank/DDBJ whole genome shotgun (WGS) entry which is preliminary data.</text>
</comment>
<sequence>MKKSTLLGVIGTCALLVVASFSMAKPATLKRAFQVEQGGSLFIDSDAGSIEVSTHNRDTVEVEVDKRGRNADDFTITMDQSGGDLKINGKKPSSWLKGFSLDVHYKVTVPERYDVHLRTGGGSIALEKLTGDVDAHTSGGSIRVGAINGDVNVRTSGGSIKIEEVAGNLKAHTSGGSITAKLTKQPTEDSALTTSGGSVTAYLAPNIAVDLDARTSGGSVSSEIPVNGTLKQTRIKGEINGGGPELKLATSGGSVRVKEL</sequence>
<dbReference type="PANTHER" id="PTHR34094">
    <property type="match status" value="1"/>
</dbReference>
<keyword evidence="1" id="KW-0732">Signal</keyword>
<dbReference type="InterPro" id="IPR025164">
    <property type="entry name" value="Toastrack_DUF4097"/>
</dbReference>
<dbReference type="Proteomes" id="UP000614811">
    <property type="component" value="Unassembled WGS sequence"/>
</dbReference>
<feature type="domain" description="DUF4097" evidence="2">
    <location>
        <begin position="151"/>
        <end position="257"/>
    </location>
</feature>
<feature type="chain" id="PRO_5036834687" description="DUF4097 domain-containing protein" evidence="1">
    <location>
        <begin position="25"/>
        <end position="260"/>
    </location>
</feature>